<dbReference type="CDD" id="cd00598">
    <property type="entry name" value="GH18_chitinase-like"/>
    <property type="match status" value="1"/>
</dbReference>
<dbReference type="Proteomes" id="UP001219525">
    <property type="component" value="Unassembled WGS sequence"/>
</dbReference>
<dbReference type="InterPro" id="IPR001579">
    <property type="entry name" value="Glyco_hydro_18_chit_AS"/>
</dbReference>
<organism evidence="2 3">
    <name type="scientific">Mycena pura</name>
    <dbReference type="NCBI Taxonomy" id="153505"/>
    <lineage>
        <taxon>Eukaryota</taxon>
        <taxon>Fungi</taxon>
        <taxon>Dikarya</taxon>
        <taxon>Basidiomycota</taxon>
        <taxon>Agaricomycotina</taxon>
        <taxon>Agaricomycetes</taxon>
        <taxon>Agaricomycetidae</taxon>
        <taxon>Agaricales</taxon>
        <taxon>Marasmiineae</taxon>
        <taxon>Mycenaceae</taxon>
        <taxon>Mycena</taxon>
    </lineage>
</organism>
<dbReference type="AlphaFoldDB" id="A0AAD6YN47"/>
<dbReference type="EMBL" id="JARJCW010000005">
    <property type="protein sequence ID" value="KAJ7224293.1"/>
    <property type="molecule type" value="Genomic_DNA"/>
</dbReference>
<evidence type="ECO:0000313" key="3">
    <source>
        <dbReference type="Proteomes" id="UP001219525"/>
    </source>
</evidence>
<dbReference type="Gene3D" id="3.20.20.80">
    <property type="entry name" value="Glycosidases"/>
    <property type="match status" value="1"/>
</dbReference>
<dbReference type="GO" id="GO:0005975">
    <property type="term" value="P:carbohydrate metabolic process"/>
    <property type="evidence" value="ECO:0007669"/>
    <property type="project" value="InterPro"/>
</dbReference>
<dbReference type="SUPFAM" id="SSF51445">
    <property type="entry name" value="(Trans)glycosidases"/>
    <property type="match status" value="1"/>
</dbReference>
<dbReference type="PROSITE" id="PS01095">
    <property type="entry name" value="GH18_1"/>
    <property type="match status" value="1"/>
</dbReference>
<sequence>MLSLRLISFAAIFLVFGQFTFAATNITSISGNHEGRNHSSPHFLAYSDQDTPGTIGPPAVSSIKGFNVFALSFLLAKGPADKVAKWTSLSSAQRHKIKAEYAQAGISLIISAFGSTEEPTTDGTDPIATANAMAQFVIQYDLDGIDVDYEDFDAFNKGDGKAEAWIISFTTQLRKHLPQGRFIITHALDNIQRLRLGSRRTSGASGGGYLRVHESVGDLIDWYNVQFYNQGDTEYVTCAGLLATSSDQWPQTALFQIAANGVSLTKLVLGKPATPDAADNGFIEPSTLAGCVATAKKGGWHAGVSTWEYPGGNTSWIRTVRNESWPVPV</sequence>
<name>A0AAD6YN47_9AGAR</name>
<keyword evidence="3" id="KW-1185">Reference proteome</keyword>
<accession>A0AAD6YN47</accession>
<dbReference type="GO" id="GO:0004553">
    <property type="term" value="F:hydrolase activity, hydrolyzing O-glycosyl compounds"/>
    <property type="evidence" value="ECO:0007669"/>
    <property type="project" value="InterPro"/>
</dbReference>
<comment type="caution">
    <text evidence="2">The sequence shown here is derived from an EMBL/GenBank/DDBJ whole genome shotgun (WGS) entry which is preliminary data.</text>
</comment>
<gene>
    <name evidence="2" type="ORF">GGX14DRAFT_649400</name>
</gene>
<reference evidence="2" key="1">
    <citation type="submission" date="2023-03" db="EMBL/GenBank/DDBJ databases">
        <title>Massive genome expansion in bonnet fungi (Mycena s.s.) driven by repeated elements and novel gene families across ecological guilds.</title>
        <authorList>
            <consortium name="Lawrence Berkeley National Laboratory"/>
            <person name="Harder C.B."/>
            <person name="Miyauchi S."/>
            <person name="Viragh M."/>
            <person name="Kuo A."/>
            <person name="Thoen E."/>
            <person name="Andreopoulos B."/>
            <person name="Lu D."/>
            <person name="Skrede I."/>
            <person name="Drula E."/>
            <person name="Henrissat B."/>
            <person name="Morin E."/>
            <person name="Kohler A."/>
            <person name="Barry K."/>
            <person name="LaButti K."/>
            <person name="Morin E."/>
            <person name="Salamov A."/>
            <person name="Lipzen A."/>
            <person name="Mereny Z."/>
            <person name="Hegedus B."/>
            <person name="Baldrian P."/>
            <person name="Stursova M."/>
            <person name="Weitz H."/>
            <person name="Taylor A."/>
            <person name="Grigoriev I.V."/>
            <person name="Nagy L.G."/>
            <person name="Martin F."/>
            <person name="Kauserud H."/>
        </authorList>
    </citation>
    <scope>NUCLEOTIDE SEQUENCE</scope>
    <source>
        <strain evidence="2">9144</strain>
    </source>
</reference>
<feature type="chain" id="PRO_5042192441" evidence="1">
    <location>
        <begin position="23"/>
        <end position="329"/>
    </location>
</feature>
<evidence type="ECO:0000256" key="1">
    <source>
        <dbReference type="SAM" id="SignalP"/>
    </source>
</evidence>
<protein>
    <submittedName>
        <fullName evidence="2">Glycoside hydrolase family 18 protein</fullName>
    </submittedName>
</protein>
<feature type="signal peptide" evidence="1">
    <location>
        <begin position="1"/>
        <end position="22"/>
    </location>
</feature>
<proteinExistence type="predicted"/>
<keyword evidence="1" id="KW-0732">Signal</keyword>
<dbReference type="InterPro" id="IPR017853">
    <property type="entry name" value="GH"/>
</dbReference>
<evidence type="ECO:0000313" key="2">
    <source>
        <dbReference type="EMBL" id="KAJ7224293.1"/>
    </source>
</evidence>
<keyword evidence="2" id="KW-0378">Hydrolase</keyword>